<organism evidence="3 4">
    <name type="scientific">Steinernema carpocapsae</name>
    <name type="common">Entomopathogenic nematode</name>
    <dbReference type="NCBI Taxonomy" id="34508"/>
    <lineage>
        <taxon>Eukaryota</taxon>
        <taxon>Metazoa</taxon>
        <taxon>Ecdysozoa</taxon>
        <taxon>Nematoda</taxon>
        <taxon>Chromadorea</taxon>
        <taxon>Rhabditida</taxon>
        <taxon>Tylenchina</taxon>
        <taxon>Panagrolaimomorpha</taxon>
        <taxon>Strongyloidoidea</taxon>
        <taxon>Steinernematidae</taxon>
        <taxon>Steinernema</taxon>
    </lineage>
</organism>
<sequence length="187" mass="21303">MTMIRIFLLLLYAWFCVSDGAPVAWTTTPVPGTTHYTVPMIQRNATRPQVNIQVIQVQLREWSNRPPTSTVVTTPKPKTSVVFRTNSERSRDSYFPKELTVVLSIALISVGAVLLAASAYGAVYVLTRRNRPKFDHSQAIVFQRPLVRYPEDYPTPDSLSAERNRRYPTFEVTMPQRSKHSVSFLET</sequence>
<accession>A0A4U5LTQ6</accession>
<comment type="caution">
    <text evidence="3">The sequence shown here is derived from an EMBL/GenBank/DDBJ whole genome shotgun (WGS) entry which is preliminary data.</text>
</comment>
<feature type="transmembrane region" description="Helical" evidence="1">
    <location>
        <begin position="101"/>
        <end position="126"/>
    </location>
</feature>
<name>A0A4U5LTQ6_STECR</name>
<feature type="chain" id="PRO_5020948324" evidence="2">
    <location>
        <begin position="21"/>
        <end position="187"/>
    </location>
</feature>
<evidence type="ECO:0000256" key="2">
    <source>
        <dbReference type="SAM" id="SignalP"/>
    </source>
</evidence>
<reference evidence="3 4" key="1">
    <citation type="journal article" date="2015" name="Genome Biol.">
        <title>Comparative genomics of Steinernema reveals deeply conserved gene regulatory networks.</title>
        <authorList>
            <person name="Dillman A.R."/>
            <person name="Macchietto M."/>
            <person name="Porter C.F."/>
            <person name="Rogers A."/>
            <person name="Williams B."/>
            <person name="Antoshechkin I."/>
            <person name="Lee M.M."/>
            <person name="Goodwin Z."/>
            <person name="Lu X."/>
            <person name="Lewis E.E."/>
            <person name="Goodrich-Blair H."/>
            <person name="Stock S.P."/>
            <person name="Adams B.J."/>
            <person name="Sternberg P.W."/>
            <person name="Mortazavi A."/>
        </authorList>
    </citation>
    <scope>NUCLEOTIDE SEQUENCE [LARGE SCALE GENOMIC DNA]</scope>
    <source>
        <strain evidence="3 4">ALL</strain>
    </source>
</reference>
<gene>
    <name evidence="3" type="ORF">L596_029128</name>
</gene>
<evidence type="ECO:0000313" key="4">
    <source>
        <dbReference type="Proteomes" id="UP000298663"/>
    </source>
</evidence>
<protein>
    <submittedName>
        <fullName evidence="3">Uncharacterized protein</fullName>
    </submittedName>
</protein>
<dbReference type="Proteomes" id="UP000298663">
    <property type="component" value="Unassembled WGS sequence"/>
</dbReference>
<evidence type="ECO:0000256" key="1">
    <source>
        <dbReference type="SAM" id="Phobius"/>
    </source>
</evidence>
<evidence type="ECO:0000313" key="3">
    <source>
        <dbReference type="EMBL" id="TKR59463.1"/>
    </source>
</evidence>
<dbReference type="EMBL" id="AZBU02000012">
    <property type="protein sequence ID" value="TKR59463.1"/>
    <property type="molecule type" value="Genomic_DNA"/>
</dbReference>
<keyword evidence="1" id="KW-0472">Membrane</keyword>
<keyword evidence="4" id="KW-1185">Reference proteome</keyword>
<keyword evidence="1" id="KW-1133">Transmembrane helix</keyword>
<keyword evidence="2" id="KW-0732">Signal</keyword>
<dbReference type="OrthoDB" id="10495101at2759"/>
<reference evidence="3 4" key="2">
    <citation type="journal article" date="2019" name="G3 (Bethesda)">
        <title>Hybrid Assembly of the Genome of the Entomopathogenic Nematode Steinernema carpocapsae Identifies the X-Chromosome.</title>
        <authorList>
            <person name="Serra L."/>
            <person name="Macchietto M."/>
            <person name="Macias-Munoz A."/>
            <person name="McGill C.J."/>
            <person name="Rodriguez I.M."/>
            <person name="Rodriguez B."/>
            <person name="Murad R."/>
            <person name="Mortazavi A."/>
        </authorList>
    </citation>
    <scope>NUCLEOTIDE SEQUENCE [LARGE SCALE GENOMIC DNA]</scope>
    <source>
        <strain evidence="3 4">ALL</strain>
    </source>
</reference>
<keyword evidence="1" id="KW-0812">Transmembrane</keyword>
<proteinExistence type="predicted"/>
<dbReference type="AlphaFoldDB" id="A0A4U5LTQ6"/>
<feature type="signal peptide" evidence="2">
    <location>
        <begin position="1"/>
        <end position="20"/>
    </location>
</feature>